<proteinExistence type="predicted"/>
<keyword evidence="2" id="KW-1185">Reference proteome</keyword>
<comment type="caution">
    <text evidence="1">The sequence shown here is derived from an EMBL/GenBank/DDBJ whole genome shotgun (WGS) entry which is preliminary data.</text>
</comment>
<evidence type="ECO:0000313" key="1">
    <source>
        <dbReference type="EMBL" id="KAJ8007577.1"/>
    </source>
</evidence>
<dbReference type="Proteomes" id="UP001157502">
    <property type="component" value="Chromosome 8"/>
</dbReference>
<reference evidence="1" key="1">
    <citation type="submission" date="2021-05" db="EMBL/GenBank/DDBJ databases">
        <authorList>
            <person name="Pan Q."/>
            <person name="Jouanno E."/>
            <person name="Zahm M."/>
            <person name="Klopp C."/>
            <person name="Cabau C."/>
            <person name="Louis A."/>
            <person name="Berthelot C."/>
            <person name="Parey E."/>
            <person name="Roest Crollius H."/>
            <person name="Montfort J."/>
            <person name="Robinson-Rechavi M."/>
            <person name="Bouchez O."/>
            <person name="Lampietro C."/>
            <person name="Lopez Roques C."/>
            <person name="Donnadieu C."/>
            <person name="Postlethwait J."/>
            <person name="Bobe J."/>
            <person name="Dillon D."/>
            <person name="Chandos A."/>
            <person name="von Hippel F."/>
            <person name="Guiguen Y."/>
        </authorList>
    </citation>
    <scope>NUCLEOTIDE SEQUENCE</scope>
    <source>
        <strain evidence="1">YG-Jan2019</strain>
    </source>
</reference>
<name>A0ACC2GVA7_DALPE</name>
<gene>
    <name evidence="1" type="ORF">DPEC_G00095480</name>
</gene>
<accession>A0ACC2GVA7</accession>
<dbReference type="EMBL" id="CM055735">
    <property type="protein sequence ID" value="KAJ8007577.1"/>
    <property type="molecule type" value="Genomic_DNA"/>
</dbReference>
<protein>
    <submittedName>
        <fullName evidence="1">Uncharacterized protein</fullName>
    </submittedName>
</protein>
<evidence type="ECO:0000313" key="2">
    <source>
        <dbReference type="Proteomes" id="UP001157502"/>
    </source>
</evidence>
<sequence length="665" mass="72054">MKLDQVEKDLLTEFGEEMINTPNCDSFLAELKSTLEKMVMNLNQNRRRVVGRYVPDCGVQLLGHMMQVQELMGQIQAFLNDQYNGKSMGHLQPNQSGLVSKAFSGLRLNETVADASYFLPWGLEVVVRQGDITVEQADVLVNAANGDLDHTGGVAAALSRAGGLSGTGGGCGNERPLLEKTVKTALCLAETLELQTLAMPCISSGIFGVPLKVCTEAIVSAVRDFGRVERILTEVTLIDVRAEVVRAMQEVCDRLIMGRMKPSESDEGSRTSNTTNASDGDTANVSTRGTAAPEACVQVEIVQGCIEKQQVDVLVSPMVEREPLSSRVGNVLFEEAGPELLAAFRRNSQGQIAPGDTVLVERLSGLMSSNVFFLSCTQWKYNPNGPAVKALRHGVRNILTSCDNKGFHSVAFPVVGTGVVLKFPHEVATRVLLEEIHKYEKRRANGSLSLIRIVVHPSDRDSTQALQTAQNALDLSNIKMLVCPMEDIRIVLLGKTGSGKSSSGCTFFGQDGVFHTDSSPTSTTQICDAQTRNINGRNITLIDTPGLFDTNISEEALKPKIVSCITECAPGPHAFVIVLKVERYTVHEKETVAKIEKYFSPEAFKYATVLFTHGEDLSGLTIEEFVEQNDELKTLVDKCGGAVTSSTTNTGTTVSGISTETTRTK</sequence>
<organism evidence="1 2">
    <name type="scientific">Dallia pectoralis</name>
    <name type="common">Alaska blackfish</name>
    <dbReference type="NCBI Taxonomy" id="75939"/>
    <lineage>
        <taxon>Eukaryota</taxon>
        <taxon>Metazoa</taxon>
        <taxon>Chordata</taxon>
        <taxon>Craniata</taxon>
        <taxon>Vertebrata</taxon>
        <taxon>Euteleostomi</taxon>
        <taxon>Actinopterygii</taxon>
        <taxon>Neopterygii</taxon>
        <taxon>Teleostei</taxon>
        <taxon>Protacanthopterygii</taxon>
        <taxon>Esociformes</taxon>
        <taxon>Umbridae</taxon>
        <taxon>Dallia</taxon>
    </lineage>
</organism>